<gene>
    <name evidence="1" type="ORF">NV226_01705</name>
</gene>
<proteinExistence type="predicted"/>
<sequence length="71" mass="8570">MYQYKAMLKSTKEVIAEGHSVEEIEKKIVRFKRGRKYQEHTRDNEQIEIIHFKRNKTDGIHQSKQELVKIV</sequence>
<dbReference type="RefSeq" id="WP_258210605.1">
    <property type="nucleotide sequence ID" value="NZ_CP102734.1"/>
</dbReference>
<dbReference type="NCBIfam" id="NF046010">
    <property type="entry name" value="MAG6790_fam"/>
    <property type="match status" value="1"/>
</dbReference>
<protein>
    <submittedName>
        <fullName evidence="1">Uncharacterized protein</fullName>
    </submittedName>
</protein>
<accession>A0ABY5R7Z6</accession>
<dbReference type="Proteomes" id="UP001059252">
    <property type="component" value="Chromosome"/>
</dbReference>
<evidence type="ECO:0000313" key="1">
    <source>
        <dbReference type="EMBL" id="UVD81431.1"/>
    </source>
</evidence>
<organism evidence="1 2">
    <name type="scientific">Mycoplasma iguanae</name>
    <dbReference type="NCBI Taxonomy" id="292461"/>
    <lineage>
        <taxon>Bacteria</taxon>
        <taxon>Bacillati</taxon>
        <taxon>Mycoplasmatota</taxon>
        <taxon>Mollicutes</taxon>
        <taxon>Mycoplasmataceae</taxon>
        <taxon>Mycoplasma</taxon>
    </lineage>
</organism>
<keyword evidence="2" id="KW-1185">Reference proteome</keyword>
<dbReference type="EMBL" id="CP102734">
    <property type="protein sequence ID" value="UVD81431.1"/>
    <property type="molecule type" value="Genomic_DNA"/>
</dbReference>
<name>A0ABY5R7Z6_9MOLU</name>
<reference evidence="1" key="1">
    <citation type="submission" date="2022-08" db="EMBL/GenBank/DDBJ databases">
        <title>Complete genome of Mycoplasma iguanae type strain 2327.</title>
        <authorList>
            <person name="Spergser J."/>
        </authorList>
    </citation>
    <scope>NUCLEOTIDE SEQUENCE</scope>
    <source>
        <strain evidence="1">2327</strain>
    </source>
</reference>
<evidence type="ECO:0000313" key="2">
    <source>
        <dbReference type="Proteomes" id="UP001059252"/>
    </source>
</evidence>